<reference evidence="4" key="1">
    <citation type="submission" date="2019-04" db="EMBL/GenBank/DDBJ databases">
        <title>Nocardioides xinjiangensis sp. nov.</title>
        <authorList>
            <person name="Liu S."/>
        </authorList>
    </citation>
    <scope>NUCLEOTIDE SEQUENCE [LARGE SCALE GENOMIC DNA]</scope>
    <source>
        <strain evidence="4">18</strain>
    </source>
</reference>
<dbReference type="OrthoDB" id="9769602at2"/>
<comment type="caution">
    <text evidence="3">The sequence shown here is derived from an EMBL/GenBank/DDBJ whole genome shotgun (WGS) entry which is preliminary data.</text>
</comment>
<accession>A0A4V6T6R7</accession>
<keyword evidence="4" id="KW-1185">Reference proteome</keyword>
<dbReference type="RefSeq" id="WP_136533518.1">
    <property type="nucleotide sequence ID" value="NZ_STGY01000021.1"/>
</dbReference>
<dbReference type="PANTHER" id="PTHR44068">
    <property type="entry name" value="ZGC:194242"/>
    <property type="match status" value="1"/>
</dbReference>
<dbReference type="PANTHER" id="PTHR44068:SF11">
    <property type="entry name" value="GERANYL DIPHOSPHATE 2-C-METHYLTRANSFERASE"/>
    <property type="match status" value="1"/>
</dbReference>
<evidence type="ECO:0000259" key="2">
    <source>
        <dbReference type="Pfam" id="PF08241"/>
    </source>
</evidence>
<gene>
    <name evidence="3" type="ORF">FAB82_05400</name>
</gene>
<dbReference type="InterPro" id="IPR013216">
    <property type="entry name" value="Methyltransf_11"/>
</dbReference>
<evidence type="ECO:0000313" key="3">
    <source>
        <dbReference type="EMBL" id="THV42606.1"/>
    </source>
</evidence>
<keyword evidence="1 3" id="KW-0808">Transferase</keyword>
<dbReference type="Proteomes" id="UP000308760">
    <property type="component" value="Unassembled WGS sequence"/>
</dbReference>
<dbReference type="GO" id="GO:0008757">
    <property type="term" value="F:S-adenosylmethionine-dependent methyltransferase activity"/>
    <property type="evidence" value="ECO:0007669"/>
    <property type="project" value="InterPro"/>
</dbReference>
<feature type="domain" description="Methyltransferase type 11" evidence="2">
    <location>
        <begin position="74"/>
        <end position="173"/>
    </location>
</feature>
<proteinExistence type="predicted"/>
<dbReference type="SUPFAM" id="SSF53335">
    <property type="entry name" value="S-adenosyl-L-methionine-dependent methyltransferases"/>
    <property type="match status" value="1"/>
</dbReference>
<evidence type="ECO:0000313" key="4">
    <source>
        <dbReference type="Proteomes" id="UP000308760"/>
    </source>
</evidence>
<dbReference type="GO" id="GO:0032259">
    <property type="term" value="P:methylation"/>
    <property type="evidence" value="ECO:0007669"/>
    <property type="project" value="UniProtKB-KW"/>
</dbReference>
<sequence length="267" mass="29352">MAAELSPQERRDLMYGEHDLSSLAIFSGSFINYGYWFGADPDRPITLAERTESQAEMYRQITARLEPGPGNRLLELGSGLGVGAALVAREIGATVAGLDRSDDQLARAAETNAAALAEPDARLSFHKGSVTDIPWPGGSFDGVYAIEMLQHVDDLAATAREIHRVLKPGGRFATATFFAPQAQEAPLADLLETVESGIDLIRPVGEFVGDLEAAGLTDVEVTSIGEHVWPYMDRWLSQTEFADTWGRNWLRCYENGWIDYYLVTARR</sequence>
<evidence type="ECO:0000256" key="1">
    <source>
        <dbReference type="ARBA" id="ARBA00022679"/>
    </source>
</evidence>
<keyword evidence="3" id="KW-0489">Methyltransferase</keyword>
<dbReference type="InterPro" id="IPR029063">
    <property type="entry name" value="SAM-dependent_MTases_sf"/>
</dbReference>
<dbReference type="Gene3D" id="3.40.50.150">
    <property type="entry name" value="Vaccinia Virus protein VP39"/>
    <property type="match status" value="1"/>
</dbReference>
<dbReference type="EMBL" id="STGY01000021">
    <property type="protein sequence ID" value="THV42606.1"/>
    <property type="molecule type" value="Genomic_DNA"/>
</dbReference>
<protein>
    <submittedName>
        <fullName evidence="3">Methyltransferase domain-containing protein</fullName>
    </submittedName>
</protein>
<dbReference type="InterPro" id="IPR050447">
    <property type="entry name" value="Erg6_SMT_methyltransf"/>
</dbReference>
<name>A0A4V6T6R7_9ACTN</name>
<dbReference type="CDD" id="cd02440">
    <property type="entry name" value="AdoMet_MTases"/>
    <property type="match status" value="1"/>
</dbReference>
<dbReference type="Pfam" id="PF08241">
    <property type="entry name" value="Methyltransf_11"/>
    <property type="match status" value="1"/>
</dbReference>
<organism evidence="3 4">
    <name type="scientific">Glycomyces buryatensis</name>
    <dbReference type="NCBI Taxonomy" id="2570927"/>
    <lineage>
        <taxon>Bacteria</taxon>
        <taxon>Bacillati</taxon>
        <taxon>Actinomycetota</taxon>
        <taxon>Actinomycetes</taxon>
        <taxon>Glycomycetales</taxon>
        <taxon>Glycomycetaceae</taxon>
        <taxon>Glycomyces</taxon>
    </lineage>
</organism>
<reference evidence="3 4" key="2">
    <citation type="submission" date="2019-05" db="EMBL/GenBank/DDBJ databases">
        <title>Glycomyces buryatensis sp. nov.</title>
        <authorList>
            <person name="Nikitina E."/>
        </authorList>
    </citation>
    <scope>NUCLEOTIDE SEQUENCE [LARGE SCALE GENOMIC DNA]</scope>
    <source>
        <strain evidence="3 4">18</strain>
    </source>
</reference>
<dbReference type="AlphaFoldDB" id="A0A4V6T6R7"/>